<proteinExistence type="predicted"/>
<reference evidence="1" key="1">
    <citation type="submission" date="2018-02" db="EMBL/GenBank/DDBJ databases">
        <title>Rhizophora mucronata_Transcriptome.</title>
        <authorList>
            <person name="Meera S.P."/>
            <person name="Sreeshan A."/>
            <person name="Augustine A."/>
        </authorList>
    </citation>
    <scope>NUCLEOTIDE SEQUENCE</scope>
    <source>
        <tissue evidence="1">Leaf</tissue>
    </source>
</reference>
<organism evidence="1">
    <name type="scientific">Rhizophora mucronata</name>
    <name type="common">Asiatic mangrove</name>
    <dbReference type="NCBI Taxonomy" id="61149"/>
    <lineage>
        <taxon>Eukaryota</taxon>
        <taxon>Viridiplantae</taxon>
        <taxon>Streptophyta</taxon>
        <taxon>Embryophyta</taxon>
        <taxon>Tracheophyta</taxon>
        <taxon>Spermatophyta</taxon>
        <taxon>Magnoliopsida</taxon>
        <taxon>eudicotyledons</taxon>
        <taxon>Gunneridae</taxon>
        <taxon>Pentapetalae</taxon>
        <taxon>rosids</taxon>
        <taxon>fabids</taxon>
        <taxon>Malpighiales</taxon>
        <taxon>Rhizophoraceae</taxon>
        <taxon>Rhizophora</taxon>
    </lineage>
</organism>
<protein>
    <submittedName>
        <fullName evidence="1">Uncharacterized protein</fullName>
    </submittedName>
</protein>
<dbReference type="AlphaFoldDB" id="A0A2P2Q694"/>
<dbReference type="EMBL" id="GGEC01082031">
    <property type="protein sequence ID" value="MBX62515.1"/>
    <property type="molecule type" value="Transcribed_RNA"/>
</dbReference>
<name>A0A2P2Q694_RHIMU</name>
<accession>A0A2P2Q694</accession>
<evidence type="ECO:0000313" key="1">
    <source>
        <dbReference type="EMBL" id="MBX62515.1"/>
    </source>
</evidence>
<sequence length="36" mass="4150">MTFSAVFSPKFLRANYVTLTNKPCFYFHVTSVITMS</sequence>